<dbReference type="SMART" id="SM00360">
    <property type="entry name" value="RRM"/>
    <property type="match status" value="2"/>
</dbReference>
<dbReference type="EMBL" id="QKYT01000059">
    <property type="protein sequence ID" value="RIA95552.1"/>
    <property type="molecule type" value="Genomic_DNA"/>
</dbReference>
<dbReference type="OrthoDB" id="442677at2759"/>
<dbReference type="SUPFAM" id="SSF54928">
    <property type="entry name" value="RNA-binding domain, RBD"/>
    <property type="match status" value="2"/>
</dbReference>
<comment type="similarity">
    <text evidence="3">Belongs to the RRM RBM34 family.</text>
</comment>
<feature type="compositionally biased region" description="Basic and acidic residues" evidence="8">
    <location>
        <begin position="17"/>
        <end position="27"/>
    </location>
</feature>
<evidence type="ECO:0000256" key="6">
    <source>
        <dbReference type="ARBA" id="ARBA00023242"/>
    </source>
</evidence>
<dbReference type="GO" id="GO:0003723">
    <property type="term" value="F:RNA binding"/>
    <property type="evidence" value="ECO:0007669"/>
    <property type="project" value="UniProtKB-UniRule"/>
</dbReference>
<evidence type="ECO:0000256" key="7">
    <source>
        <dbReference type="PROSITE-ProRule" id="PRU00176"/>
    </source>
</evidence>
<organism evidence="10 11">
    <name type="scientific">Glomus cerebriforme</name>
    <dbReference type="NCBI Taxonomy" id="658196"/>
    <lineage>
        <taxon>Eukaryota</taxon>
        <taxon>Fungi</taxon>
        <taxon>Fungi incertae sedis</taxon>
        <taxon>Mucoromycota</taxon>
        <taxon>Glomeromycotina</taxon>
        <taxon>Glomeromycetes</taxon>
        <taxon>Glomerales</taxon>
        <taxon>Glomeraceae</taxon>
        <taxon>Glomus</taxon>
    </lineage>
</organism>
<reference evidence="10 11" key="1">
    <citation type="submission" date="2018-06" db="EMBL/GenBank/DDBJ databases">
        <title>Comparative genomics reveals the genomic features of Rhizophagus irregularis, R. cerebriforme, R. diaphanum and Gigaspora rosea, and their symbiotic lifestyle signature.</title>
        <authorList>
            <person name="Morin E."/>
            <person name="San Clemente H."/>
            <person name="Chen E.C.H."/>
            <person name="De La Providencia I."/>
            <person name="Hainaut M."/>
            <person name="Kuo A."/>
            <person name="Kohler A."/>
            <person name="Murat C."/>
            <person name="Tang N."/>
            <person name="Roy S."/>
            <person name="Loubradou J."/>
            <person name="Henrissat B."/>
            <person name="Grigoriev I.V."/>
            <person name="Corradi N."/>
            <person name="Roux C."/>
            <person name="Martin F.M."/>
        </authorList>
    </citation>
    <scope>NUCLEOTIDE SEQUENCE [LARGE SCALE GENOMIC DNA]</scope>
    <source>
        <strain evidence="10 11">DAOM 227022</strain>
    </source>
</reference>
<dbReference type="PROSITE" id="PS50102">
    <property type="entry name" value="RRM"/>
    <property type="match status" value="2"/>
</dbReference>
<keyword evidence="6" id="KW-0539">Nucleus</keyword>
<feature type="domain" description="RRM" evidence="9">
    <location>
        <begin position="135"/>
        <end position="212"/>
    </location>
</feature>
<evidence type="ECO:0000256" key="1">
    <source>
        <dbReference type="ARBA" id="ARBA00002475"/>
    </source>
</evidence>
<name>A0A397TCD9_9GLOM</name>
<evidence type="ECO:0000256" key="4">
    <source>
        <dbReference type="ARBA" id="ARBA00015520"/>
    </source>
</evidence>
<evidence type="ECO:0000259" key="9">
    <source>
        <dbReference type="PROSITE" id="PS50102"/>
    </source>
</evidence>
<comment type="function">
    <text evidence="1">Involved in pre-25S rRNA processing.</text>
</comment>
<dbReference type="PANTHER" id="PTHR23236">
    <property type="entry name" value="EUKARYOTIC TRANSLATION INITIATION FACTOR 4B/4H"/>
    <property type="match status" value="1"/>
</dbReference>
<accession>A0A397TCD9</accession>
<proteinExistence type="inferred from homology"/>
<dbReference type="InterPro" id="IPR000504">
    <property type="entry name" value="RRM_dom"/>
</dbReference>
<dbReference type="Proteomes" id="UP000265703">
    <property type="component" value="Unassembled WGS sequence"/>
</dbReference>
<feature type="region of interest" description="Disordered" evidence="8">
    <location>
        <begin position="1"/>
        <end position="27"/>
    </location>
</feature>
<evidence type="ECO:0000256" key="3">
    <source>
        <dbReference type="ARBA" id="ARBA00007077"/>
    </source>
</evidence>
<dbReference type="STRING" id="658196.A0A397TCD9"/>
<feature type="compositionally biased region" description="Polar residues" evidence="8">
    <location>
        <begin position="254"/>
        <end position="266"/>
    </location>
</feature>
<protein>
    <recommendedName>
        <fullName evidence="4">Nucleolar protein 12</fullName>
    </recommendedName>
</protein>
<dbReference type="PANTHER" id="PTHR23236:SF25">
    <property type="entry name" value="RNA-BINDING PROTEIN 34"/>
    <property type="match status" value="1"/>
</dbReference>
<dbReference type="Gene3D" id="3.30.70.330">
    <property type="match status" value="2"/>
</dbReference>
<dbReference type="AlphaFoldDB" id="A0A397TCD9"/>
<comment type="subcellular location">
    <subcellularLocation>
        <location evidence="2">Nucleus</location>
        <location evidence="2">Nucleolus</location>
    </subcellularLocation>
</comment>
<evidence type="ECO:0000313" key="10">
    <source>
        <dbReference type="EMBL" id="RIA95552.1"/>
    </source>
</evidence>
<feature type="region of interest" description="Disordered" evidence="8">
    <location>
        <begin position="247"/>
        <end position="288"/>
    </location>
</feature>
<evidence type="ECO:0000256" key="5">
    <source>
        <dbReference type="ARBA" id="ARBA00022884"/>
    </source>
</evidence>
<keyword evidence="11" id="KW-1185">Reference proteome</keyword>
<evidence type="ECO:0000256" key="2">
    <source>
        <dbReference type="ARBA" id="ARBA00004604"/>
    </source>
</evidence>
<keyword evidence="5 7" id="KW-0694">RNA-binding</keyword>
<dbReference type="CDD" id="cd12395">
    <property type="entry name" value="RRM2_RBM34"/>
    <property type="match status" value="1"/>
</dbReference>
<dbReference type="Pfam" id="PF00076">
    <property type="entry name" value="RRM_1"/>
    <property type="match status" value="1"/>
</dbReference>
<gene>
    <name evidence="10" type="ORF">C1645_471156</name>
</gene>
<feature type="compositionally biased region" description="Polar residues" evidence="8">
    <location>
        <begin position="1"/>
        <end position="15"/>
    </location>
</feature>
<dbReference type="InterPro" id="IPR012677">
    <property type="entry name" value="Nucleotide-bd_a/b_plait_sf"/>
</dbReference>
<dbReference type="InterPro" id="IPR034221">
    <property type="entry name" value="RBM34_RRM2"/>
</dbReference>
<evidence type="ECO:0000256" key="8">
    <source>
        <dbReference type="SAM" id="MobiDB-lite"/>
    </source>
</evidence>
<evidence type="ECO:0000313" key="11">
    <source>
        <dbReference type="Proteomes" id="UP000265703"/>
    </source>
</evidence>
<comment type="caution">
    <text evidence="10">The sequence shown here is derived from an EMBL/GenBank/DDBJ whole genome shotgun (WGS) entry which is preliminary data.</text>
</comment>
<feature type="domain" description="RRM" evidence="9">
    <location>
        <begin position="35"/>
        <end position="132"/>
    </location>
</feature>
<sequence>MKDSINSINSKTTNIDDNDKYKNEFSKDDPERLQRTIFVGNLPVSVIQKINHKKLKILFSKFGKIESVRFRSIAFSELLPRKLAFITGKFHPERDVLNAYIVYKEPLSVQQAITMNAQVFLGRHLRVDSNHDRRRTVFIGSLSFDAQEEELWLHFESCGEIESVRIVRDSKTNVGKGFAYVQFKERVSVELALKLNDTKLGTRKIRVTRCAKGNQVSKLDSYKVKPRIGKMKFGKELIEGIRSSKCKPEKGKSIQKNNKLVKQGTRTIKGKKRVRPRTQAWKKVQKKE</sequence>
<dbReference type="InterPro" id="IPR035979">
    <property type="entry name" value="RBD_domain_sf"/>
</dbReference>